<feature type="region of interest" description="Disordered" evidence="2">
    <location>
        <begin position="42"/>
        <end position="68"/>
    </location>
</feature>
<comment type="similarity">
    <text evidence="1">Belongs to the Cu-Zn superoxide dismutase family.</text>
</comment>
<reference evidence="5 6" key="1">
    <citation type="journal article" date="2017" name="Int. J. Syst. Evol. Microbiol.">
        <title>Marinicauda algicola sp. nov., isolated from a marine red alga Rhodosorus marinus.</title>
        <authorList>
            <person name="Jeong S.E."/>
            <person name="Jeon S.H."/>
            <person name="Chun B.H."/>
            <person name="Kim D.W."/>
            <person name="Jeon C.O."/>
        </authorList>
    </citation>
    <scope>NUCLEOTIDE SEQUENCE [LARGE SCALE GENOMIC DNA]</scope>
    <source>
        <strain evidence="5 6">JCM 31718</strain>
    </source>
</reference>
<dbReference type="GO" id="GO:0005507">
    <property type="term" value="F:copper ion binding"/>
    <property type="evidence" value="ECO:0007669"/>
    <property type="project" value="InterPro"/>
</dbReference>
<proteinExistence type="inferred from homology"/>
<dbReference type="InterPro" id="IPR036423">
    <property type="entry name" value="SOD-like_Cu/Zn_dom_sf"/>
</dbReference>
<dbReference type="AlphaFoldDB" id="A0A4S2H2V9"/>
<dbReference type="PANTHER" id="PTHR10003">
    <property type="entry name" value="SUPEROXIDE DISMUTASE CU-ZN -RELATED"/>
    <property type="match status" value="1"/>
</dbReference>
<comment type="caution">
    <text evidence="5">The sequence shown here is derived from an EMBL/GenBank/DDBJ whole genome shotgun (WGS) entry which is preliminary data.</text>
</comment>
<feature type="signal peptide" evidence="3">
    <location>
        <begin position="1"/>
        <end position="19"/>
    </location>
</feature>
<sequence length="225" mass="23212">MTRFTLSAFTAITLLGASACGQAPEAEEQGAAPGGDIAQERTEETVEALEEADEIAGTPAEGEMSEPRAGSAIGTILDNEMNEVGTLTLTQGPQGVLLRIEADGLAEAAWNSWHGAHLHETGDCSASDFTSAGSHINTLGNEHGLLNPNGPDNADMPNLWVHEGGVLRAEVYTTHVSIDGQTNAPALLDADGSALIVHTNADDQRSQPIGGAGARILCAVIEPGQ</sequence>
<protein>
    <submittedName>
        <fullName evidence="5">Superoxide dismutase family protein</fullName>
    </submittedName>
</protein>
<dbReference type="Gene3D" id="2.60.40.200">
    <property type="entry name" value="Superoxide dismutase, copper/zinc binding domain"/>
    <property type="match status" value="1"/>
</dbReference>
<evidence type="ECO:0000256" key="3">
    <source>
        <dbReference type="SAM" id="SignalP"/>
    </source>
</evidence>
<dbReference type="RefSeq" id="WP_135994170.1">
    <property type="nucleotide sequence ID" value="NZ_CP071057.1"/>
</dbReference>
<dbReference type="EMBL" id="SRXW01000001">
    <property type="protein sequence ID" value="TGY89671.1"/>
    <property type="molecule type" value="Genomic_DNA"/>
</dbReference>
<evidence type="ECO:0000313" key="6">
    <source>
        <dbReference type="Proteomes" id="UP000308054"/>
    </source>
</evidence>
<evidence type="ECO:0000259" key="4">
    <source>
        <dbReference type="Pfam" id="PF00080"/>
    </source>
</evidence>
<keyword evidence="6" id="KW-1185">Reference proteome</keyword>
<dbReference type="GO" id="GO:0006801">
    <property type="term" value="P:superoxide metabolic process"/>
    <property type="evidence" value="ECO:0007669"/>
    <property type="project" value="InterPro"/>
</dbReference>
<accession>A0A4S2H2V9</accession>
<name>A0A4S2H2V9_9PROT</name>
<dbReference type="OrthoDB" id="5431326at2"/>
<keyword evidence="3" id="KW-0732">Signal</keyword>
<evidence type="ECO:0000313" key="5">
    <source>
        <dbReference type="EMBL" id="TGY89671.1"/>
    </source>
</evidence>
<evidence type="ECO:0000256" key="1">
    <source>
        <dbReference type="ARBA" id="ARBA00010457"/>
    </source>
</evidence>
<dbReference type="PROSITE" id="PS51257">
    <property type="entry name" value="PROKAR_LIPOPROTEIN"/>
    <property type="match status" value="1"/>
</dbReference>
<organism evidence="5 6">
    <name type="scientific">Marinicauda algicola</name>
    <dbReference type="NCBI Taxonomy" id="2029849"/>
    <lineage>
        <taxon>Bacteria</taxon>
        <taxon>Pseudomonadati</taxon>
        <taxon>Pseudomonadota</taxon>
        <taxon>Alphaproteobacteria</taxon>
        <taxon>Maricaulales</taxon>
        <taxon>Maricaulaceae</taxon>
        <taxon>Marinicauda</taxon>
    </lineage>
</organism>
<dbReference type="Proteomes" id="UP000308054">
    <property type="component" value="Unassembled WGS sequence"/>
</dbReference>
<feature type="chain" id="PRO_5020351841" evidence="3">
    <location>
        <begin position="20"/>
        <end position="225"/>
    </location>
</feature>
<dbReference type="InterPro" id="IPR001424">
    <property type="entry name" value="SOD_Cu_Zn_dom"/>
</dbReference>
<dbReference type="SUPFAM" id="SSF49329">
    <property type="entry name" value="Cu,Zn superoxide dismutase-like"/>
    <property type="match status" value="1"/>
</dbReference>
<dbReference type="Pfam" id="PF00080">
    <property type="entry name" value="Sod_Cu"/>
    <property type="match status" value="1"/>
</dbReference>
<feature type="domain" description="Superoxide dismutase copper/zinc binding" evidence="4">
    <location>
        <begin position="85"/>
        <end position="221"/>
    </location>
</feature>
<feature type="compositionally biased region" description="Acidic residues" evidence="2">
    <location>
        <begin position="45"/>
        <end position="54"/>
    </location>
</feature>
<gene>
    <name evidence="5" type="ORF">E5163_00570</name>
</gene>
<dbReference type="InterPro" id="IPR018152">
    <property type="entry name" value="SOD_Cu/Zn_BS"/>
</dbReference>
<dbReference type="InterPro" id="IPR024134">
    <property type="entry name" value="SOD_Cu/Zn_/chaperone"/>
</dbReference>
<dbReference type="PROSITE" id="PS00087">
    <property type="entry name" value="SOD_CU_ZN_1"/>
    <property type="match status" value="1"/>
</dbReference>
<evidence type="ECO:0000256" key="2">
    <source>
        <dbReference type="SAM" id="MobiDB-lite"/>
    </source>
</evidence>